<sequence>MSPLPVFWSIGSRPKLEMRGNSGCWVQAYSNGNVYDGEYNKGNDDVYEGASLQQWQRLMANMMDMESRLRAEGADIGANVGKALGMDLGFIGFIP</sequence>
<name>A0AAP0N2L4_9ROSI</name>
<protein>
    <submittedName>
        <fullName evidence="1">Uncharacterized protein</fullName>
    </submittedName>
</protein>
<dbReference type="EMBL" id="JBCGBO010000001">
    <property type="protein sequence ID" value="KAK9228204.1"/>
    <property type="molecule type" value="Genomic_DNA"/>
</dbReference>
<evidence type="ECO:0000313" key="1">
    <source>
        <dbReference type="EMBL" id="KAK9228204.1"/>
    </source>
</evidence>
<organism evidence="1 2">
    <name type="scientific">Citrus x changshan-huyou</name>
    <dbReference type="NCBI Taxonomy" id="2935761"/>
    <lineage>
        <taxon>Eukaryota</taxon>
        <taxon>Viridiplantae</taxon>
        <taxon>Streptophyta</taxon>
        <taxon>Embryophyta</taxon>
        <taxon>Tracheophyta</taxon>
        <taxon>Spermatophyta</taxon>
        <taxon>Magnoliopsida</taxon>
        <taxon>eudicotyledons</taxon>
        <taxon>Gunneridae</taxon>
        <taxon>Pentapetalae</taxon>
        <taxon>rosids</taxon>
        <taxon>malvids</taxon>
        <taxon>Sapindales</taxon>
        <taxon>Rutaceae</taxon>
        <taxon>Aurantioideae</taxon>
        <taxon>Citrus</taxon>
    </lineage>
</organism>
<keyword evidence="2" id="KW-1185">Reference proteome</keyword>
<evidence type="ECO:0000313" key="2">
    <source>
        <dbReference type="Proteomes" id="UP001428341"/>
    </source>
</evidence>
<accession>A0AAP0N2L4</accession>
<comment type="caution">
    <text evidence="1">The sequence shown here is derived from an EMBL/GenBank/DDBJ whole genome shotgun (WGS) entry which is preliminary data.</text>
</comment>
<reference evidence="1 2" key="1">
    <citation type="submission" date="2024-05" db="EMBL/GenBank/DDBJ databases">
        <title>Haplotype-resolved chromosome-level genome assembly of Huyou (Citrus changshanensis).</title>
        <authorList>
            <person name="Miao C."/>
            <person name="Chen W."/>
            <person name="Wu Y."/>
            <person name="Wang L."/>
            <person name="Zhao S."/>
            <person name="Grierson D."/>
            <person name="Xu C."/>
            <person name="Chen K."/>
        </authorList>
    </citation>
    <scope>NUCLEOTIDE SEQUENCE [LARGE SCALE GENOMIC DNA]</scope>
    <source>
        <strain evidence="1">01-14</strain>
        <tissue evidence="1">Leaf</tissue>
    </source>
</reference>
<proteinExistence type="predicted"/>
<dbReference type="AlphaFoldDB" id="A0AAP0N2L4"/>
<gene>
    <name evidence="1" type="ORF">WN944_021153</name>
</gene>
<dbReference type="Proteomes" id="UP001428341">
    <property type="component" value="Unassembled WGS sequence"/>
</dbReference>